<evidence type="ECO:0000313" key="1">
    <source>
        <dbReference type="EMBL" id="SPD73907.1"/>
    </source>
</evidence>
<protein>
    <recommendedName>
        <fullName evidence="2">4Fe-4S Wbl-type domain-containing protein</fullName>
    </recommendedName>
</protein>
<evidence type="ECO:0008006" key="2">
    <source>
        <dbReference type="Google" id="ProtNLM"/>
    </source>
</evidence>
<proteinExistence type="predicted"/>
<accession>A0A445MWN5</accession>
<reference evidence="1" key="1">
    <citation type="submission" date="2018-01" db="EMBL/GenBank/DDBJ databases">
        <authorList>
            <person name="Regsiter A."/>
            <person name="William W."/>
        </authorList>
    </citation>
    <scope>NUCLEOTIDE SEQUENCE</scope>
    <source>
        <strain evidence="1">TRIP AH-1</strain>
    </source>
</reference>
<name>A0A445MWN5_9BACT</name>
<organism evidence="1">
    <name type="scientific">uncultured Desulfobacterium sp</name>
    <dbReference type="NCBI Taxonomy" id="201089"/>
    <lineage>
        <taxon>Bacteria</taxon>
        <taxon>Pseudomonadati</taxon>
        <taxon>Thermodesulfobacteriota</taxon>
        <taxon>Desulfobacteria</taxon>
        <taxon>Desulfobacterales</taxon>
        <taxon>Desulfobacteriaceae</taxon>
        <taxon>Desulfobacterium</taxon>
        <taxon>environmental samples</taxon>
    </lineage>
</organism>
<gene>
    <name evidence="1" type="ORF">PITCH_A2030051</name>
</gene>
<dbReference type="AlphaFoldDB" id="A0A445MWN5"/>
<dbReference type="EMBL" id="OJIN01000117">
    <property type="protein sequence ID" value="SPD73907.1"/>
    <property type="molecule type" value="Genomic_DNA"/>
</dbReference>
<sequence>MTGHQKDCFGVLDKVFPMGDRGLREIVPDCLDCPDRVDCLKASLDTQEGLAFKSRIMERSPAHGFMNRLKRWSDRKELSMRLKKPRGNTKWQ</sequence>